<feature type="active site" description="Nucleophile" evidence="8 9">
    <location>
        <position position="149"/>
    </location>
</feature>
<dbReference type="PANTHER" id="PTHR32268">
    <property type="entry name" value="HOMOSERINE O-ACETYLTRANSFERASE"/>
    <property type="match status" value="1"/>
</dbReference>
<feature type="binding site" evidence="8">
    <location>
        <position position="219"/>
    </location>
    <ligand>
        <name>substrate</name>
    </ligand>
</feature>
<dbReference type="EMBL" id="LPXH01000040">
    <property type="protein sequence ID" value="KUF38439.1"/>
    <property type="molecule type" value="Genomic_DNA"/>
</dbReference>
<evidence type="ECO:0000256" key="9">
    <source>
        <dbReference type="PIRSR" id="PIRSR000443-1"/>
    </source>
</evidence>
<dbReference type="NCBIfam" id="TIGR01392">
    <property type="entry name" value="homoserO_Ac_trn"/>
    <property type="match status" value="1"/>
</dbReference>
<evidence type="ECO:0000313" key="13">
    <source>
        <dbReference type="Proteomes" id="UP000053300"/>
    </source>
</evidence>
<dbReference type="PIRSF" id="PIRSF000443">
    <property type="entry name" value="Homoser_Ac_trans"/>
    <property type="match status" value="1"/>
</dbReference>
<comment type="subcellular location">
    <subcellularLocation>
        <location evidence="8">Cytoplasm</location>
    </subcellularLocation>
</comment>
<dbReference type="OrthoDB" id="9800754at2"/>
<protein>
    <recommendedName>
        <fullName evidence="8">Homoserine O-succinyltransferase</fullName>
        <shortName evidence="8">HST</shortName>
        <ecNumber evidence="8">2.3.1.46</ecNumber>
    </recommendedName>
    <alternativeName>
        <fullName evidence="8">Homoserine transsuccinylase</fullName>
        <shortName evidence="8">HTS</shortName>
    </alternativeName>
</protein>
<evidence type="ECO:0000256" key="7">
    <source>
        <dbReference type="ARBA" id="ARBA00051253"/>
    </source>
</evidence>
<dbReference type="Gene3D" id="3.40.50.1820">
    <property type="entry name" value="alpha/beta hydrolase"/>
    <property type="match status" value="1"/>
</dbReference>
<feature type="domain" description="AB hydrolase-1" evidence="10">
    <location>
        <begin position="43"/>
        <end position="354"/>
    </location>
</feature>
<dbReference type="EMBL" id="CP020121">
    <property type="protein sequence ID" value="AQZ99796.1"/>
    <property type="molecule type" value="Genomic_DNA"/>
</dbReference>
<keyword evidence="2 8" id="KW-0963">Cytoplasm</keyword>
<evidence type="ECO:0000256" key="1">
    <source>
        <dbReference type="ARBA" id="ARBA00011738"/>
    </source>
</evidence>
<dbReference type="GO" id="GO:0008899">
    <property type="term" value="F:homoserine O-succinyltransferase activity"/>
    <property type="evidence" value="ECO:0007669"/>
    <property type="project" value="UniProtKB-UniRule"/>
</dbReference>
<keyword evidence="13" id="KW-1185">Reference proteome</keyword>
<dbReference type="RefSeq" id="WP_054065438.1">
    <property type="nucleotide sequence ID" value="NZ_CATYED010000006.1"/>
</dbReference>
<dbReference type="Proteomes" id="UP000053300">
    <property type="component" value="Unassembled WGS sequence"/>
</dbReference>
<dbReference type="GO" id="GO:0009092">
    <property type="term" value="P:homoserine metabolic process"/>
    <property type="evidence" value="ECO:0007669"/>
    <property type="project" value="TreeGrafter"/>
</dbReference>
<evidence type="ECO:0000259" key="10">
    <source>
        <dbReference type="Pfam" id="PF00561"/>
    </source>
</evidence>
<dbReference type="STRING" id="225992.B5M06_06215"/>
<feature type="active site" evidence="8 9">
    <location>
        <position position="349"/>
    </location>
</feature>
<evidence type="ECO:0000256" key="2">
    <source>
        <dbReference type="ARBA" id="ARBA00022490"/>
    </source>
</evidence>
<proteinExistence type="inferred from homology"/>
<dbReference type="InterPro" id="IPR000073">
    <property type="entry name" value="AB_hydrolase_1"/>
</dbReference>
<feature type="binding site" evidence="8">
    <location>
        <position position="350"/>
    </location>
    <ligand>
        <name>substrate</name>
    </ligand>
</feature>
<comment type="function">
    <text evidence="8">Transfers a succinyl group from succinyl-CoA to L-homoserine, forming succinyl-L-homoserine.</text>
</comment>
<dbReference type="HAMAP" id="MF_00296">
    <property type="entry name" value="MetX_acyltransf"/>
    <property type="match status" value="1"/>
</dbReference>
<dbReference type="NCBIfam" id="NF001209">
    <property type="entry name" value="PRK00175.1"/>
    <property type="match status" value="1"/>
</dbReference>
<evidence type="ECO:0000313" key="14">
    <source>
        <dbReference type="Proteomes" id="UP000242792"/>
    </source>
</evidence>
<dbReference type="UniPathway" id="UPA00051">
    <property type="reaction ID" value="UER00075"/>
</dbReference>
<dbReference type="SUPFAM" id="SSF53474">
    <property type="entry name" value="alpha/beta-Hydrolases"/>
    <property type="match status" value="1"/>
</dbReference>
<dbReference type="Gene3D" id="1.10.1740.110">
    <property type="match status" value="1"/>
</dbReference>
<comment type="similarity">
    <text evidence="8">Belongs to the AB hydrolase superfamily. MetX family.</text>
</comment>
<evidence type="ECO:0000313" key="12">
    <source>
        <dbReference type="EMBL" id="KUF38439.1"/>
    </source>
</evidence>
<dbReference type="PANTHER" id="PTHR32268:SF11">
    <property type="entry name" value="HOMOSERINE O-ACETYLTRANSFERASE"/>
    <property type="match status" value="1"/>
</dbReference>
<dbReference type="AlphaFoldDB" id="A0A0W7YTI5"/>
<evidence type="ECO:0000313" key="11">
    <source>
        <dbReference type="EMBL" id="AQZ99796.1"/>
    </source>
</evidence>
<reference evidence="12 13" key="1">
    <citation type="submission" date="2015-12" db="EMBL/GenBank/DDBJ databases">
        <title>Complete genome sequence of a multi-drug resistant strain Acidovorax sp. 12322-1.</title>
        <authorList>
            <person name="Ming D."/>
            <person name="Wang M."/>
            <person name="Hu S."/>
            <person name="Zhou Y."/>
            <person name="Jiang T."/>
        </authorList>
    </citation>
    <scope>NUCLEOTIDE SEQUENCE [LARGE SCALE GENOMIC DNA]</scope>
    <source>
        <strain evidence="12 13">12322-1</strain>
    </source>
</reference>
<evidence type="ECO:0000256" key="3">
    <source>
        <dbReference type="ARBA" id="ARBA00022605"/>
    </source>
</evidence>
<keyword evidence="4 8" id="KW-0808">Transferase</keyword>
<keyword evidence="6 8" id="KW-0012">Acyltransferase</keyword>
<comment type="pathway">
    <text evidence="8">Amino-acid biosynthesis; L-methionine biosynthesis via de novo pathway; O-succinyl-L-homoserine from L-homoserine: step 1/1.</text>
</comment>
<evidence type="ECO:0000256" key="4">
    <source>
        <dbReference type="ARBA" id="ARBA00022679"/>
    </source>
</evidence>
<accession>A0A1V0BIM2</accession>
<evidence type="ECO:0000256" key="5">
    <source>
        <dbReference type="ARBA" id="ARBA00023167"/>
    </source>
</evidence>
<reference evidence="11 14" key="2">
    <citation type="submission" date="2017-03" db="EMBL/GenBank/DDBJ databases">
        <title>Rapid Whole Genome Sequencing of Comamonas kerstersii Causing Continuous ambulatory Peritoneal Dialysis-Associated Peritonitis.</title>
        <authorList>
            <person name="Zheng B."/>
        </authorList>
    </citation>
    <scope>NUCLEOTIDE SEQUENCE [LARGE SCALE GENOMIC DNA]</scope>
    <source>
        <strain evidence="11 14">8943</strain>
    </source>
</reference>
<dbReference type="FunFam" id="1.10.1740.110:FF:000001">
    <property type="entry name" value="Homoserine O-acetyltransferase"/>
    <property type="match status" value="1"/>
</dbReference>
<dbReference type="GO" id="GO:0009086">
    <property type="term" value="P:methionine biosynthetic process"/>
    <property type="evidence" value="ECO:0007669"/>
    <property type="project" value="UniProtKB-UniRule"/>
</dbReference>
<sequence>MSFIATPQSMHFADALPLQSGKSIRDYTLAYETYGTLNADKSNAILVCHALNASHHVAGVYEDQPKSAGWWDNMIGPGKSVDTNKFFVIGVNNLGSCFGSTGPMHTNPDTGKVYGSSFPVLTVEDWVHAQARLLDRLGIQQLAAVLGGSLGGMQALSWTLQYPERMRHAVVVASAPNLNAENIAFNEVARRAIVTDPDFHGGDFYEHGVIPQRGLRIARMIGHITYLSDDVMNQKFGRELREGPNIKFTTQDIEFQIESYLRYQGDKFSSYFDANTYLLITRALDYFDPAKQYGGSLKAALAQSLAKFFLVSFTTDWRFAPGRSREIVQALLQNGRDVSYAEIDAPHGHDAFLLDDPRYMAAMRAYFEGIAKEFNA</sequence>
<dbReference type="Pfam" id="PF00561">
    <property type="entry name" value="Abhydrolase_1"/>
    <property type="match status" value="1"/>
</dbReference>
<comment type="catalytic activity">
    <reaction evidence="7 8">
        <text>L-homoserine + succinyl-CoA = O-succinyl-L-homoserine + CoA</text>
        <dbReference type="Rhea" id="RHEA:22008"/>
        <dbReference type="ChEBI" id="CHEBI:57287"/>
        <dbReference type="ChEBI" id="CHEBI:57292"/>
        <dbReference type="ChEBI" id="CHEBI:57476"/>
        <dbReference type="ChEBI" id="CHEBI:57661"/>
        <dbReference type="EC" id="2.3.1.46"/>
    </reaction>
</comment>
<dbReference type="InterPro" id="IPR029058">
    <property type="entry name" value="AB_hydrolase_fold"/>
</dbReference>
<keyword evidence="5 8" id="KW-0486">Methionine biosynthesis</keyword>
<comment type="subunit">
    <text evidence="1 8">Homodimer.</text>
</comment>
<comment type="caution">
    <text evidence="8">Lacks conserved residue(s) required for the propagation of feature annotation.</text>
</comment>
<evidence type="ECO:0000256" key="6">
    <source>
        <dbReference type="ARBA" id="ARBA00023315"/>
    </source>
</evidence>
<keyword evidence="3 8" id="KW-0028">Amino-acid biosynthesis</keyword>
<dbReference type="InterPro" id="IPR008220">
    <property type="entry name" value="HAT_MetX-like"/>
</dbReference>
<accession>A0A1V3THN4</accession>
<dbReference type="GO" id="GO:0005737">
    <property type="term" value="C:cytoplasm"/>
    <property type="evidence" value="ECO:0007669"/>
    <property type="project" value="UniProtKB-SubCell"/>
</dbReference>
<gene>
    <name evidence="12" type="primary">metX</name>
    <name evidence="8" type="synonym">metXS</name>
    <name evidence="12" type="ORF">AS359_11725</name>
    <name evidence="11" type="ORF">B5M06_06215</name>
</gene>
<dbReference type="EC" id="2.3.1.46" evidence="8"/>
<accession>A0A0W7YTI5</accession>
<dbReference type="GeneID" id="83038913"/>
<feature type="active site" evidence="8 9">
    <location>
        <position position="316"/>
    </location>
</feature>
<feature type="site" description="Important for acyl-CoA specificity" evidence="8">
    <location>
        <position position="318"/>
    </location>
</feature>
<dbReference type="Proteomes" id="UP000242792">
    <property type="component" value="Chromosome"/>
</dbReference>
<evidence type="ECO:0000256" key="8">
    <source>
        <dbReference type="HAMAP-Rule" id="MF_00296"/>
    </source>
</evidence>
<name>A0A0W7YTI5_9BURK</name>
<organism evidence="12 13">
    <name type="scientific">Comamonas kerstersii</name>
    <dbReference type="NCBI Taxonomy" id="225992"/>
    <lineage>
        <taxon>Bacteria</taxon>
        <taxon>Pseudomonadati</taxon>
        <taxon>Pseudomonadota</taxon>
        <taxon>Betaproteobacteria</taxon>
        <taxon>Burkholderiales</taxon>
        <taxon>Comamonadaceae</taxon>
        <taxon>Comamonas</taxon>
    </lineage>
</organism>
<dbReference type="KEGG" id="cke:B5M06_06215"/>
<dbReference type="GO" id="GO:0004414">
    <property type="term" value="F:homoserine O-acetyltransferase activity"/>
    <property type="evidence" value="ECO:0007669"/>
    <property type="project" value="TreeGrafter"/>
</dbReference>